<dbReference type="AlphaFoldDB" id="A0A1I6JRK0"/>
<organism evidence="1 2">
    <name type="scientific">[Clostridium] aminophilum</name>
    <dbReference type="NCBI Taxonomy" id="1526"/>
    <lineage>
        <taxon>Bacteria</taxon>
        <taxon>Bacillati</taxon>
        <taxon>Bacillota</taxon>
        <taxon>Clostridia</taxon>
        <taxon>Lachnospirales</taxon>
        <taxon>Lachnospiraceae</taxon>
    </lineage>
</organism>
<evidence type="ECO:0000313" key="1">
    <source>
        <dbReference type="EMBL" id="SFR81605.1"/>
    </source>
</evidence>
<gene>
    <name evidence="1" type="ORF">SAMN02910262_01843</name>
</gene>
<sequence>MKNIDNMGKKITAGDGLHVYGSFGRGVDYTVRLVLKMKDEVDGDMLRDALRKTEQRYPYFSVHLCKNDTEYYYEANPAPIALLHTDRQITLNAPESNGHVWAVCYQDNRLFLDFYHGIADGTGMYRVLATLLYYYCNARYGVTDHEGIFTLEDPILPEETIDPLDLLPVMDLSKMPAQKRDAAFLITDDGGAKPCAPIITDIEIPESAFVRFSSASDASPGTMVSLLFTRAIDARYPNREKMIKAGYVVNGRPMLHAPASHHNCITTMRYDYSERLKNMSFDRQCTALRGMTFVQSDEDYVQKSMTVMSSMYKGFLAMPGPVEEKEKAFGQMMAGGRQFITHVVSYVGQWKQKAIGSYIDEFWTHVPAAIEFASEISAINGKIGLSIHQKFEDDELMELFFRQLEENGIPYTLKAKISPDVPHFQKPE</sequence>
<proteinExistence type="predicted"/>
<reference evidence="1 2" key="1">
    <citation type="submission" date="2016-10" db="EMBL/GenBank/DDBJ databases">
        <authorList>
            <person name="de Groot N.N."/>
        </authorList>
    </citation>
    <scope>NUCLEOTIDE SEQUENCE [LARGE SCALE GENOMIC DNA]</scope>
    <source>
        <strain evidence="1 2">F</strain>
    </source>
</reference>
<accession>A0A1I6JRK0</accession>
<dbReference type="RefSeq" id="WP_031473439.1">
    <property type="nucleotide sequence ID" value="NZ_FOZC01000010.1"/>
</dbReference>
<dbReference type="Proteomes" id="UP000214760">
    <property type="component" value="Unassembled WGS sequence"/>
</dbReference>
<dbReference type="EMBL" id="FOZC01000010">
    <property type="protein sequence ID" value="SFR81605.1"/>
    <property type="molecule type" value="Genomic_DNA"/>
</dbReference>
<name>A0A1I6JRK0_9FIRM</name>
<evidence type="ECO:0008006" key="3">
    <source>
        <dbReference type="Google" id="ProtNLM"/>
    </source>
</evidence>
<evidence type="ECO:0000313" key="2">
    <source>
        <dbReference type="Proteomes" id="UP000214760"/>
    </source>
</evidence>
<dbReference type="SUPFAM" id="SSF52777">
    <property type="entry name" value="CoA-dependent acyltransferases"/>
    <property type="match status" value="1"/>
</dbReference>
<protein>
    <recommendedName>
        <fullName evidence="3">Alcohol acetyltransferase</fullName>
    </recommendedName>
</protein>